<comment type="catalytic activity">
    <reaction evidence="6">
        <text>2 R'C(R)SH + O2 = R'C(R)S-S(R)CR' + H2O2</text>
        <dbReference type="Rhea" id="RHEA:17357"/>
        <dbReference type="ChEBI" id="CHEBI:15379"/>
        <dbReference type="ChEBI" id="CHEBI:16240"/>
        <dbReference type="ChEBI" id="CHEBI:16520"/>
        <dbReference type="ChEBI" id="CHEBI:17412"/>
        <dbReference type="EC" id="1.8.3.2"/>
    </reaction>
</comment>
<evidence type="ECO:0000313" key="8">
    <source>
        <dbReference type="EMBL" id="CTQ40999.1"/>
    </source>
</evidence>
<evidence type="ECO:0000256" key="1">
    <source>
        <dbReference type="ARBA" id="ARBA00001974"/>
    </source>
</evidence>
<dbReference type="GeneID" id="24425041"/>
<evidence type="ECO:0000256" key="4">
    <source>
        <dbReference type="ARBA" id="ARBA00023002"/>
    </source>
</evidence>
<evidence type="ECO:0000256" key="2">
    <source>
        <dbReference type="ARBA" id="ARBA00022630"/>
    </source>
</evidence>
<feature type="domain" description="ERV/ALR sulfhydryl oxidase" evidence="7">
    <location>
        <begin position="20"/>
        <end position="119"/>
    </location>
</feature>
<keyword evidence="9" id="KW-1185">Reference proteome</keyword>
<dbReference type="KEGG" id="bmic:BMR1_03g02000"/>
<keyword evidence="4 6" id="KW-0560">Oxidoreductase</keyword>
<dbReference type="InterPro" id="IPR039799">
    <property type="entry name" value="ALR/ERV"/>
</dbReference>
<reference evidence="8 9" key="1">
    <citation type="journal article" date="2012" name="Nucleic Acids Res.">
        <title>Sequencing of the smallest Apicomplexan genome from the human pathogen Babesia microti.</title>
        <authorList>
            <person name="Cornillot E."/>
            <person name="Hadj-Kaddour K."/>
            <person name="Dassouli A."/>
            <person name="Noel B."/>
            <person name="Ranwez V."/>
            <person name="Vacherie B."/>
            <person name="Augagneur Y."/>
            <person name="Bres V."/>
            <person name="Duclos A."/>
            <person name="Randazzo S."/>
            <person name="Carcy B."/>
            <person name="Debierre-Grockiego F."/>
            <person name="Delbecq S."/>
            <person name="Moubri-Menage K."/>
            <person name="Shams-Eldin H."/>
            <person name="Usmani-Brown S."/>
            <person name="Bringaud F."/>
            <person name="Wincker P."/>
            <person name="Vivares C.P."/>
            <person name="Schwarz R.T."/>
            <person name="Schetters T.P."/>
            <person name="Krause P.J."/>
            <person name="Gorenflot A."/>
            <person name="Berry V."/>
            <person name="Barbe V."/>
            <person name="Ben Mamoun C."/>
        </authorList>
    </citation>
    <scope>NUCLEOTIDE SEQUENCE [LARGE SCALE GENOMIC DNA]</scope>
    <source>
        <strain evidence="8 9">RI</strain>
    </source>
</reference>
<dbReference type="GO" id="GO:0050660">
    <property type="term" value="F:flavin adenine dinucleotide binding"/>
    <property type="evidence" value="ECO:0007669"/>
    <property type="project" value="TreeGrafter"/>
</dbReference>
<dbReference type="AlphaFoldDB" id="A0A0K3AMR2"/>
<sequence>MTVYERCVEASCRDGEKSLYPPSRIQLGRAGWLLLHSISINHNITNEEIETAAWLYSFAALYPCHVCRDSLYSIYKKMPPSVNTQENLILWACEIHNKVNDELSKPILDCNIQDLRKMYCSKH</sequence>
<name>A0A0K3AMR2_BABMR</name>
<dbReference type="OMA" id="FALWMCQ"/>
<keyword evidence="5" id="KW-1015">Disulfide bond</keyword>
<keyword evidence="3 6" id="KW-0274">FAD</keyword>
<proteinExistence type="predicted"/>
<dbReference type="InterPro" id="IPR036774">
    <property type="entry name" value="ERV/ALR_sulphydryl_oxid_sf"/>
</dbReference>
<dbReference type="EMBL" id="LN871598">
    <property type="protein sequence ID" value="CTQ40999.1"/>
    <property type="molecule type" value="Genomic_DNA"/>
</dbReference>
<keyword evidence="2 6" id="KW-0285">Flavoprotein</keyword>
<dbReference type="EC" id="1.8.3.2" evidence="6"/>
<reference evidence="8 9" key="2">
    <citation type="journal article" date="2013" name="PLoS ONE">
        <title>Whole genome mapping and re-organization of the nuclear and mitochondrial genomes of Babesia microti isolates.</title>
        <authorList>
            <person name="Cornillot E."/>
            <person name="Dassouli A."/>
            <person name="Garg A."/>
            <person name="Pachikara N."/>
            <person name="Randazzo S."/>
            <person name="Depoix D."/>
            <person name="Carcy B."/>
            <person name="Delbecq S."/>
            <person name="Frutos R."/>
            <person name="Silva J.C."/>
            <person name="Sutton R."/>
            <person name="Krause P.J."/>
            <person name="Mamoun C.B."/>
        </authorList>
    </citation>
    <scope>NUCLEOTIDE SEQUENCE [LARGE SCALE GENOMIC DNA]</scope>
    <source>
        <strain evidence="8 9">RI</strain>
    </source>
</reference>
<comment type="cofactor">
    <cofactor evidence="1 6">
        <name>FAD</name>
        <dbReference type="ChEBI" id="CHEBI:57692"/>
    </cofactor>
</comment>
<organism evidence="8 9">
    <name type="scientific">Babesia microti (strain RI)</name>
    <dbReference type="NCBI Taxonomy" id="1133968"/>
    <lineage>
        <taxon>Eukaryota</taxon>
        <taxon>Sar</taxon>
        <taxon>Alveolata</taxon>
        <taxon>Apicomplexa</taxon>
        <taxon>Aconoidasida</taxon>
        <taxon>Piroplasmida</taxon>
        <taxon>Babesiidae</taxon>
        <taxon>Babesia</taxon>
    </lineage>
</organism>
<dbReference type="PANTHER" id="PTHR12645">
    <property type="entry name" value="ALR/ERV"/>
    <property type="match status" value="1"/>
</dbReference>
<dbReference type="PANTHER" id="PTHR12645:SF0">
    <property type="entry name" value="FAD-LINKED SULFHYDRYL OXIDASE ALR"/>
    <property type="match status" value="1"/>
</dbReference>
<protein>
    <recommendedName>
        <fullName evidence="6">Sulfhydryl oxidase</fullName>
        <ecNumber evidence="6">1.8.3.2</ecNumber>
    </recommendedName>
</protein>
<dbReference type="RefSeq" id="XP_012649010.1">
    <property type="nucleotide sequence ID" value="XM_012793556.1"/>
</dbReference>
<dbReference type="Proteomes" id="UP000002899">
    <property type="component" value="Chromosome III"/>
</dbReference>
<dbReference type="SUPFAM" id="SSF69000">
    <property type="entry name" value="FAD-dependent thiol oxidase"/>
    <property type="match status" value="1"/>
</dbReference>
<gene>
    <name evidence="8" type="ORF">BMR1_03g02000</name>
</gene>
<dbReference type="Pfam" id="PF04777">
    <property type="entry name" value="Evr1_Alr"/>
    <property type="match status" value="1"/>
</dbReference>
<evidence type="ECO:0000313" key="9">
    <source>
        <dbReference type="Proteomes" id="UP000002899"/>
    </source>
</evidence>
<evidence type="ECO:0000256" key="3">
    <source>
        <dbReference type="ARBA" id="ARBA00022827"/>
    </source>
</evidence>
<dbReference type="OrthoDB" id="17199at2759"/>
<dbReference type="InterPro" id="IPR017905">
    <property type="entry name" value="ERV/ALR_sulphydryl_oxidase"/>
</dbReference>
<dbReference type="Gene3D" id="1.20.120.310">
    <property type="entry name" value="ERV/ALR sulfhydryl oxidase domain"/>
    <property type="match status" value="1"/>
</dbReference>
<evidence type="ECO:0000256" key="6">
    <source>
        <dbReference type="RuleBase" id="RU371123"/>
    </source>
</evidence>
<evidence type="ECO:0000259" key="7">
    <source>
        <dbReference type="PROSITE" id="PS51324"/>
    </source>
</evidence>
<dbReference type="GO" id="GO:0016971">
    <property type="term" value="F:flavin-dependent sulfhydryl oxidase activity"/>
    <property type="evidence" value="ECO:0007669"/>
    <property type="project" value="InterPro"/>
</dbReference>
<dbReference type="GO" id="GO:0005739">
    <property type="term" value="C:mitochondrion"/>
    <property type="evidence" value="ECO:0007669"/>
    <property type="project" value="TreeGrafter"/>
</dbReference>
<evidence type="ECO:0000256" key="5">
    <source>
        <dbReference type="ARBA" id="ARBA00023157"/>
    </source>
</evidence>
<dbReference type="PROSITE" id="PS51324">
    <property type="entry name" value="ERV_ALR"/>
    <property type="match status" value="1"/>
</dbReference>
<accession>A0A0K3AMR2</accession>
<dbReference type="VEuPathDB" id="PiroplasmaDB:BMR1_03g02000"/>
<reference evidence="8 9" key="3">
    <citation type="journal article" date="2016" name="Sci. Rep.">
        <title>Genome-wide diversity and gene expression profiling of Babesia microti isolates identify polymorphic genes that mediate host-pathogen interactions.</title>
        <authorList>
            <person name="Silva J.C."/>
            <person name="Cornillot E."/>
            <person name="McCracken C."/>
            <person name="Usmani-Brown S."/>
            <person name="Dwivedi A."/>
            <person name="Ifeonu O.O."/>
            <person name="Crabtree J."/>
            <person name="Gotia H.T."/>
            <person name="Virji A.Z."/>
            <person name="Reynes C."/>
            <person name="Colinge J."/>
            <person name="Kumar V."/>
            <person name="Lawres L."/>
            <person name="Pazzi J.E."/>
            <person name="Pablo J.V."/>
            <person name="Hung C."/>
            <person name="Brancato J."/>
            <person name="Kumari P."/>
            <person name="Orvis J."/>
            <person name="Tretina K."/>
            <person name="Chibucos M."/>
            <person name="Ott S."/>
            <person name="Sadzewicz L."/>
            <person name="Sengamalay N."/>
            <person name="Shetty A.C."/>
            <person name="Su Q."/>
            <person name="Tallon L."/>
            <person name="Fraser C.M."/>
            <person name="Frutos R."/>
            <person name="Molina D.M."/>
            <person name="Krause P.J."/>
            <person name="Ben Mamoun C."/>
        </authorList>
    </citation>
    <scope>NUCLEOTIDE SEQUENCE [LARGE SCALE GENOMIC DNA]</scope>
    <source>
        <strain evidence="8 9">RI</strain>
    </source>
</reference>